<proteinExistence type="predicted"/>
<dbReference type="EMBL" id="LAZR01008062">
    <property type="protein sequence ID" value="KKM81187.1"/>
    <property type="molecule type" value="Genomic_DNA"/>
</dbReference>
<feature type="non-terminal residue" evidence="1">
    <location>
        <position position="1"/>
    </location>
</feature>
<accession>A0A0F9NIL7</accession>
<name>A0A0F9NIL7_9ZZZZ</name>
<gene>
    <name evidence="1" type="ORF">LCGC14_1332290</name>
</gene>
<organism evidence="1">
    <name type="scientific">marine sediment metagenome</name>
    <dbReference type="NCBI Taxonomy" id="412755"/>
    <lineage>
        <taxon>unclassified sequences</taxon>
        <taxon>metagenomes</taxon>
        <taxon>ecological metagenomes</taxon>
    </lineage>
</organism>
<evidence type="ECO:0008006" key="2">
    <source>
        <dbReference type="Google" id="ProtNLM"/>
    </source>
</evidence>
<protein>
    <recommendedName>
        <fullName evidence="2">Phage terminase large subunit N-terminal domain-containing protein</fullName>
    </recommendedName>
</protein>
<comment type="caution">
    <text evidence="1">The sequence shown here is derived from an EMBL/GenBank/DDBJ whole genome shotgun (WGS) entry which is preliminary data.</text>
</comment>
<sequence>FRMYMGFLTLFGKYTPASAGFLPKYDMRRCTPWQMKDMEMTIWNDKVDYTKIALETVQNKNRRSGKTKDSTRTAVFFDLIGLEVKWRSCYRRQLVMAHYWFSMNPFVRKIRYLDNSVELYGPATYPIDIAQLSPGNVTGVECDIAYFDEGAYAIHGLQLYTAYRNARPMVAPSNCKHIIHFSTPAQDTGFEEAWNDAEIEGELLGTQLTIKRTDVDCPWITSEWVEQERIKHIDCPWFVEQNYKGVWVVYGGAVFTNYMDIRDPRVPKEIREGWDDIVSDKGGVDWNVESTKHYLILGKVTPQYVFIKEELKFWDLDFLKHYHKNVSLEIEDLGFNLPYVRTAKEKGIICRYFGWDMDGKMERVRQLQMRTVIIDKSKCPNTFLNFKQAAHDPKYRQPALLKRTDQHGLDGTLHMVHPVGGQIIYKKAPPMISTMIKGWSK</sequence>
<reference evidence="1" key="1">
    <citation type="journal article" date="2015" name="Nature">
        <title>Complex archaea that bridge the gap between prokaryotes and eukaryotes.</title>
        <authorList>
            <person name="Spang A."/>
            <person name="Saw J.H."/>
            <person name="Jorgensen S.L."/>
            <person name="Zaremba-Niedzwiedzka K."/>
            <person name="Martijn J."/>
            <person name="Lind A.E."/>
            <person name="van Eijk R."/>
            <person name="Schleper C."/>
            <person name="Guy L."/>
            <person name="Ettema T.J."/>
        </authorList>
    </citation>
    <scope>NUCLEOTIDE SEQUENCE</scope>
</reference>
<dbReference type="AlphaFoldDB" id="A0A0F9NIL7"/>
<evidence type="ECO:0000313" key="1">
    <source>
        <dbReference type="EMBL" id="KKM81187.1"/>
    </source>
</evidence>